<evidence type="ECO:0000313" key="2">
    <source>
        <dbReference type="EMBL" id="KAG2204234.1"/>
    </source>
</evidence>
<feature type="compositionally biased region" description="Low complexity" evidence="1">
    <location>
        <begin position="80"/>
        <end position="91"/>
    </location>
</feature>
<keyword evidence="3" id="KW-1185">Reference proteome</keyword>
<feature type="region of interest" description="Disordered" evidence="1">
    <location>
        <begin position="66"/>
        <end position="92"/>
    </location>
</feature>
<dbReference type="EMBL" id="JAEPRC010000204">
    <property type="protein sequence ID" value="KAG2204234.1"/>
    <property type="molecule type" value="Genomic_DNA"/>
</dbReference>
<organism evidence="2 3">
    <name type="scientific">Mucor plumbeus</name>
    <dbReference type="NCBI Taxonomy" id="97098"/>
    <lineage>
        <taxon>Eukaryota</taxon>
        <taxon>Fungi</taxon>
        <taxon>Fungi incertae sedis</taxon>
        <taxon>Mucoromycota</taxon>
        <taxon>Mucoromycotina</taxon>
        <taxon>Mucoromycetes</taxon>
        <taxon>Mucorales</taxon>
        <taxon>Mucorineae</taxon>
        <taxon>Mucoraceae</taxon>
        <taxon>Mucor</taxon>
    </lineage>
</organism>
<evidence type="ECO:0000256" key="1">
    <source>
        <dbReference type="SAM" id="MobiDB-lite"/>
    </source>
</evidence>
<comment type="caution">
    <text evidence="2">The sequence shown here is derived from an EMBL/GenBank/DDBJ whole genome shotgun (WGS) entry which is preliminary data.</text>
</comment>
<dbReference type="AlphaFoldDB" id="A0A8H7V7N0"/>
<name>A0A8H7V7N0_9FUNG</name>
<protein>
    <submittedName>
        <fullName evidence="2">Uncharacterized protein</fullName>
    </submittedName>
</protein>
<reference evidence="2" key="1">
    <citation type="submission" date="2020-12" db="EMBL/GenBank/DDBJ databases">
        <title>Metabolic potential, ecology and presence of endohyphal bacteria is reflected in genomic diversity of Mucoromycotina.</title>
        <authorList>
            <person name="Muszewska A."/>
            <person name="Okrasinska A."/>
            <person name="Steczkiewicz K."/>
            <person name="Drgas O."/>
            <person name="Orlowska M."/>
            <person name="Perlinska-Lenart U."/>
            <person name="Aleksandrzak-Piekarczyk T."/>
            <person name="Szatraj K."/>
            <person name="Zielenkiewicz U."/>
            <person name="Pilsyk S."/>
            <person name="Malc E."/>
            <person name="Mieczkowski P."/>
            <person name="Kruszewska J.S."/>
            <person name="Biernat P."/>
            <person name="Pawlowska J."/>
        </authorList>
    </citation>
    <scope>NUCLEOTIDE SEQUENCE</scope>
    <source>
        <strain evidence="2">CBS 226.32</strain>
    </source>
</reference>
<evidence type="ECO:0000313" key="3">
    <source>
        <dbReference type="Proteomes" id="UP000650833"/>
    </source>
</evidence>
<sequence length="106" mass="11696">MSNEIGNNDFDFPQLVKTMSTVSTSTTNSLNIQLSEATVLNENQINSIKTHSNTSRETIISETNASEYPIPSNGFPTIPQKHQQQHQQEQQFRGGALMATVSGLMI</sequence>
<accession>A0A8H7V7N0</accession>
<gene>
    <name evidence="2" type="ORF">INT46_008849</name>
</gene>
<proteinExistence type="predicted"/>
<dbReference type="Proteomes" id="UP000650833">
    <property type="component" value="Unassembled WGS sequence"/>
</dbReference>